<feature type="domain" description="VOC" evidence="1">
    <location>
        <begin position="6"/>
        <end position="133"/>
    </location>
</feature>
<protein>
    <recommendedName>
        <fullName evidence="1">VOC domain-containing protein</fullName>
    </recommendedName>
</protein>
<name>A0A9C7LA23_9BACI</name>
<dbReference type="AlphaFoldDB" id="A0A9C7LA23"/>
<organism evidence="2 3">
    <name type="scientific">Pseudoneobacillus rhizosphaerae</name>
    <dbReference type="NCBI Taxonomy" id="2880968"/>
    <lineage>
        <taxon>Bacteria</taxon>
        <taxon>Bacillati</taxon>
        <taxon>Bacillota</taxon>
        <taxon>Bacilli</taxon>
        <taxon>Bacillales</taxon>
        <taxon>Bacillaceae</taxon>
        <taxon>Pseudoneobacillus</taxon>
    </lineage>
</organism>
<keyword evidence="3" id="KW-1185">Reference proteome</keyword>
<dbReference type="EMBL" id="CAKJTG010000003">
    <property type="protein sequence ID" value="CAG9606990.1"/>
    <property type="molecule type" value="Genomic_DNA"/>
</dbReference>
<evidence type="ECO:0000313" key="2">
    <source>
        <dbReference type="EMBL" id="CAG9606990.1"/>
    </source>
</evidence>
<evidence type="ECO:0000313" key="3">
    <source>
        <dbReference type="Proteomes" id="UP000789845"/>
    </source>
</evidence>
<dbReference type="InterPro" id="IPR029068">
    <property type="entry name" value="Glyas_Bleomycin-R_OHBP_Dase"/>
</dbReference>
<dbReference type="SUPFAM" id="SSF54593">
    <property type="entry name" value="Glyoxalase/Bleomycin resistance protein/Dihydroxybiphenyl dioxygenase"/>
    <property type="match status" value="1"/>
</dbReference>
<comment type="caution">
    <text evidence="2">The sequence shown here is derived from an EMBL/GenBank/DDBJ whole genome shotgun (WGS) entry which is preliminary data.</text>
</comment>
<evidence type="ECO:0000259" key="1">
    <source>
        <dbReference type="PROSITE" id="PS51819"/>
    </source>
</evidence>
<dbReference type="PANTHER" id="PTHR21366">
    <property type="entry name" value="GLYOXALASE FAMILY PROTEIN"/>
    <property type="match status" value="1"/>
</dbReference>
<dbReference type="PROSITE" id="PS51819">
    <property type="entry name" value="VOC"/>
    <property type="match status" value="1"/>
</dbReference>
<dbReference type="InterPro" id="IPR037523">
    <property type="entry name" value="VOC_core"/>
</dbReference>
<proteinExistence type="predicted"/>
<dbReference type="Pfam" id="PF13669">
    <property type="entry name" value="Glyoxalase_4"/>
    <property type="match status" value="1"/>
</dbReference>
<dbReference type="Gene3D" id="3.10.180.10">
    <property type="entry name" value="2,3-Dihydroxybiphenyl 1,2-Dioxygenase, domain 1"/>
    <property type="match status" value="1"/>
</dbReference>
<dbReference type="PANTHER" id="PTHR21366:SF22">
    <property type="entry name" value="VOC DOMAIN-CONTAINING PROTEIN"/>
    <property type="match status" value="1"/>
</dbReference>
<dbReference type="Proteomes" id="UP000789845">
    <property type="component" value="Unassembled WGS sequence"/>
</dbReference>
<dbReference type="InterPro" id="IPR050383">
    <property type="entry name" value="GlyoxalaseI/FosfomycinResist"/>
</dbReference>
<sequence>MLSKKFVHHICIQTNNYQKSLDFYIKALGFELVQESPQFHTRDYNSWLKLGDFYIELQTGKAGENLDTVSSTNMEGIAHLCLWVEDLAAEVQFIKQLGYEYKLKNGHEIYRVENGNLCKMVAPEGTIIELRDNRGV</sequence>
<reference evidence="2" key="1">
    <citation type="submission" date="2021-10" db="EMBL/GenBank/DDBJ databases">
        <authorList>
            <person name="Criscuolo A."/>
        </authorList>
    </citation>
    <scope>NUCLEOTIDE SEQUENCE</scope>
    <source>
        <strain evidence="2">CIP111885</strain>
    </source>
</reference>
<accession>A0A9C7LA23</accession>
<gene>
    <name evidence="2" type="ORF">NEOCIP111885_00678</name>
</gene>